<dbReference type="GO" id="GO:0005524">
    <property type="term" value="F:ATP binding"/>
    <property type="evidence" value="ECO:0007669"/>
    <property type="project" value="UniProtKB-KW"/>
</dbReference>
<evidence type="ECO:0000313" key="14">
    <source>
        <dbReference type="EMBL" id="KAK5984374.1"/>
    </source>
</evidence>
<dbReference type="GO" id="GO:0008353">
    <property type="term" value="F:RNA polymerase II CTD heptapeptide repeat kinase activity"/>
    <property type="evidence" value="ECO:0007669"/>
    <property type="project" value="UniProtKB-EC"/>
</dbReference>
<dbReference type="GO" id="GO:0007095">
    <property type="term" value="P:mitotic G2 DNA damage checkpoint signaling"/>
    <property type="evidence" value="ECO:0007669"/>
    <property type="project" value="TreeGrafter"/>
</dbReference>
<reference evidence="14 15" key="1">
    <citation type="submission" date="2019-10" db="EMBL/GenBank/DDBJ databases">
        <title>Assembly and Annotation for the nematode Trichostrongylus colubriformis.</title>
        <authorList>
            <person name="Martin J."/>
        </authorList>
    </citation>
    <scope>NUCLEOTIDE SEQUENCE [LARGE SCALE GENOMIC DNA]</scope>
    <source>
        <strain evidence="14">G859</strain>
        <tissue evidence="14">Whole worm</tissue>
    </source>
</reference>
<evidence type="ECO:0000313" key="15">
    <source>
        <dbReference type="Proteomes" id="UP001331761"/>
    </source>
</evidence>
<keyword evidence="15" id="KW-1185">Reference proteome</keyword>
<keyword evidence="4" id="KW-0597">Phosphoprotein</keyword>
<dbReference type="AlphaFoldDB" id="A0AAN8IRM6"/>
<accession>A0AAN8IRM6</accession>
<dbReference type="Gene3D" id="1.10.510.10">
    <property type="entry name" value="Transferase(Phosphotransferase) domain 1"/>
    <property type="match status" value="1"/>
</dbReference>
<sequence length="161" mass="18669">MAKKPNMNIDLEDYTKLDKIGEGKFAIKSNNKVVSGCSPGTYGVVYKAQHKETNQLVAIKKIRLEFEDEGIPATAIREISMLQELANPNIVDFIGISLQESRLYLLFEFIMMDLRKYLDQVPEDEYLPKETVQRFAFQICQAICFMHQRRVLHRDLKPQNL</sequence>
<protein>
    <submittedName>
        <fullName evidence="14">Protein kinase domain-containing protein</fullName>
    </submittedName>
</protein>
<dbReference type="GO" id="GO:0004693">
    <property type="term" value="F:cyclin-dependent protein serine/threonine kinase activity"/>
    <property type="evidence" value="ECO:0007669"/>
    <property type="project" value="UniProtKB-EC"/>
</dbReference>
<dbReference type="Pfam" id="PF00069">
    <property type="entry name" value="Pkinase"/>
    <property type="match status" value="1"/>
</dbReference>
<keyword evidence="6" id="KW-0547">Nucleotide-binding</keyword>
<dbReference type="GO" id="GO:0000086">
    <property type="term" value="P:G2/M transition of mitotic cell cycle"/>
    <property type="evidence" value="ECO:0007669"/>
    <property type="project" value="TreeGrafter"/>
</dbReference>
<comment type="caution">
    <text evidence="14">The sequence shown here is derived from an EMBL/GenBank/DDBJ whole genome shotgun (WGS) entry which is preliminary data.</text>
</comment>
<evidence type="ECO:0000259" key="13">
    <source>
        <dbReference type="PROSITE" id="PS50011"/>
    </source>
</evidence>
<evidence type="ECO:0000256" key="8">
    <source>
        <dbReference type="ARBA" id="ARBA00022840"/>
    </source>
</evidence>
<proteinExistence type="inferred from homology"/>
<evidence type="ECO:0000256" key="12">
    <source>
        <dbReference type="ARBA" id="ARBA00049280"/>
    </source>
</evidence>
<dbReference type="SUPFAM" id="SSF56112">
    <property type="entry name" value="Protein kinase-like (PK-like)"/>
    <property type="match status" value="1"/>
</dbReference>
<dbReference type="EMBL" id="WIXE01002966">
    <property type="protein sequence ID" value="KAK5984374.1"/>
    <property type="molecule type" value="Genomic_DNA"/>
</dbReference>
<dbReference type="PANTHER" id="PTHR24056:SF334">
    <property type="entry name" value="CYCLIN-DEPENDENT KINASE 1"/>
    <property type="match status" value="1"/>
</dbReference>
<evidence type="ECO:0000256" key="11">
    <source>
        <dbReference type="ARBA" id="ARBA00048367"/>
    </source>
</evidence>
<gene>
    <name evidence="14" type="ORF">GCK32_019062</name>
</gene>
<evidence type="ECO:0000256" key="9">
    <source>
        <dbReference type="ARBA" id="ARBA00023242"/>
    </source>
</evidence>
<evidence type="ECO:0000256" key="6">
    <source>
        <dbReference type="ARBA" id="ARBA00022741"/>
    </source>
</evidence>
<dbReference type="InterPro" id="IPR000719">
    <property type="entry name" value="Prot_kinase_dom"/>
</dbReference>
<evidence type="ECO:0000256" key="4">
    <source>
        <dbReference type="ARBA" id="ARBA00022553"/>
    </source>
</evidence>
<dbReference type="Proteomes" id="UP001331761">
    <property type="component" value="Unassembled WGS sequence"/>
</dbReference>
<evidence type="ECO:0000256" key="2">
    <source>
        <dbReference type="ARBA" id="ARBA00006485"/>
    </source>
</evidence>
<organism evidence="14 15">
    <name type="scientific">Trichostrongylus colubriformis</name>
    <name type="common">Black scour worm</name>
    <dbReference type="NCBI Taxonomy" id="6319"/>
    <lineage>
        <taxon>Eukaryota</taxon>
        <taxon>Metazoa</taxon>
        <taxon>Ecdysozoa</taxon>
        <taxon>Nematoda</taxon>
        <taxon>Chromadorea</taxon>
        <taxon>Rhabditida</taxon>
        <taxon>Rhabditina</taxon>
        <taxon>Rhabditomorpha</taxon>
        <taxon>Strongyloidea</taxon>
        <taxon>Trichostrongylidae</taxon>
        <taxon>Trichostrongylus</taxon>
    </lineage>
</organism>
<dbReference type="GO" id="GO:0005634">
    <property type="term" value="C:nucleus"/>
    <property type="evidence" value="ECO:0007669"/>
    <property type="project" value="UniProtKB-SubCell"/>
</dbReference>
<evidence type="ECO:0000256" key="10">
    <source>
        <dbReference type="ARBA" id="ARBA00047811"/>
    </source>
</evidence>
<comment type="subcellular location">
    <subcellularLocation>
        <location evidence="1">Nucleus</location>
    </subcellularLocation>
</comment>
<keyword evidence="5" id="KW-0808">Transferase</keyword>
<keyword evidence="3" id="KW-0723">Serine/threonine-protein kinase</keyword>
<evidence type="ECO:0000256" key="1">
    <source>
        <dbReference type="ARBA" id="ARBA00004123"/>
    </source>
</evidence>
<dbReference type="SMART" id="SM00220">
    <property type="entry name" value="S_TKc"/>
    <property type="match status" value="1"/>
</dbReference>
<feature type="domain" description="Protein kinase" evidence="13">
    <location>
        <begin position="31"/>
        <end position="161"/>
    </location>
</feature>
<evidence type="ECO:0000256" key="7">
    <source>
        <dbReference type="ARBA" id="ARBA00022777"/>
    </source>
</evidence>
<comment type="catalytic activity">
    <reaction evidence="10">
        <text>L-threonyl-[protein] + ATP = O-phospho-L-threonyl-[protein] + ADP + H(+)</text>
        <dbReference type="Rhea" id="RHEA:46608"/>
        <dbReference type="Rhea" id="RHEA-COMP:11060"/>
        <dbReference type="Rhea" id="RHEA-COMP:11605"/>
        <dbReference type="ChEBI" id="CHEBI:15378"/>
        <dbReference type="ChEBI" id="CHEBI:30013"/>
        <dbReference type="ChEBI" id="CHEBI:30616"/>
        <dbReference type="ChEBI" id="CHEBI:61977"/>
        <dbReference type="ChEBI" id="CHEBI:456216"/>
        <dbReference type="EC" id="2.7.11.22"/>
    </reaction>
</comment>
<keyword evidence="7 14" id="KW-0418">Kinase</keyword>
<comment type="similarity">
    <text evidence="2">Belongs to the protein kinase superfamily. CMGC Ser/Thr protein kinase family. CDC2/CDKX subfamily.</text>
</comment>
<feature type="non-terminal residue" evidence="14">
    <location>
        <position position="161"/>
    </location>
</feature>
<keyword evidence="8" id="KW-0067">ATP-binding</keyword>
<dbReference type="FunFam" id="3.30.200.20:FF:000375">
    <property type="entry name" value="Cell division related protein kinase 2"/>
    <property type="match status" value="1"/>
</dbReference>
<dbReference type="InterPro" id="IPR011009">
    <property type="entry name" value="Kinase-like_dom_sf"/>
</dbReference>
<evidence type="ECO:0000256" key="3">
    <source>
        <dbReference type="ARBA" id="ARBA00022527"/>
    </source>
</evidence>
<comment type="catalytic activity">
    <reaction evidence="11">
        <text>L-seryl-[protein] + ATP = O-phospho-L-seryl-[protein] + ADP + H(+)</text>
        <dbReference type="Rhea" id="RHEA:17989"/>
        <dbReference type="Rhea" id="RHEA-COMP:9863"/>
        <dbReference type="Rhea" id="RHEA-COMP:11604"/>
        <dbReference type="ChEBI" id="CHEBI:15378"/>
        <dbReference type="ChEBI" id="CHEBI:29999"/>
        <dbReference type="ChEBI" id="CHEBI:30616"/>
        <dbReference type="ChEBI" id="CHEBI:83421"/>
        <dbReference type="ChEBI" id="CHEBI:456216"/>
        <dbReference type="EC" id="2.7.11.22"/>
    </reaction>
</comment>
<evidence type="ECO:0000256" key="5">
    <source>
        <dbReference type="ARBA" id="ARBA00022679"/>
    </source>
</evidence>
<dbReference type="Gene3D" id="3.30.200.20">
    <property type="entry name" value="Phosphorylase Kinase, domain 1"/>
    <property type="match status" value="1"/>
</dbReference>
<comment type="catalytic activity">
    <reaction evidence="12">
        <text>[DNA-directed RNA polymerase] + ATP = phospho-[DNA-directed RNA polymerase] + ADP + H(+)</text>
        <dbReference type="Rhea" id="RHEA:10216"/>
        <dbReference type="Rhea" id="RHEA-COMP:11321"/>
        <dbReference type="Rhea" id="RHEA-COMP:11322"/>
        <dbReference type="ChEBI" id="CHEBI:15378"/>
        <dbReference type="ChEBI" id="CHEBI:30616"/>
        <dbReference type="ChEBI" id="CHEBI:43176"/>
        <dbReference type="ChEBI" id="CHEBI:68546"/>
        <dbReference type="ChEBI" id="CHEBI:456216"/>
        <dbReference type="EC" id="2.7.11.23"/>
    </reaction>
</comment>
<dbReference type="InterPro" id="IPR050108">
    <property type="entry name" value="CDK"/>
</dbReference>
<name>A0AAN8IRM6_TRICO</name>
<dbReference type="PROSITE" id="PS50011">
    <property type="entry name" value="PROTEIN_KINASE_DOM"/>
    <property type="match status" value="1"/>
</dbReference>
<keyword evidence="9" id="KW-0539">Nucleus</keyword>
<dbReference type="PANTHER" id="PTHR24056">
    <property type="entry name" value="CELL DIVISION PROTEIN KINASE"/>
    <property type="match status" value="1"/>
</dbReference>